<protein>
    <recommendedName>
        <fullName evidence="7">Cytochrome c-type biogenesis protein</fullName>
    </recommendedName>
</protein>
<keyword evidence="7" id="KW-1133">Transmembrane helix</keyword>
<dbReference type="Proteomes" id="UP000611500">
    <property type="component" value="Unassembled WGS sequence"/>
</dbReference>
<evidence type="ECO:0000256" key="6">
    <source>
        <dbReference type="ARBA" id="ARBA00023004"/>
    </source>
</evidence>
<evidence type="ECO:0000256" key="2">
    <source>
        <dbReference type="ARBA" id="ARBA00022617"/>
    </source>
</evidence>
<keyword evidence="2 7" id="KW-0349">Heme</keyword>
<keyword evidence="7" id="KW-0812">Transmembrane</keyword>
<gene>
    <name evidence="9" type="primary">ccmH</name>
    <name evidence="9" type="ORF">GCM10010961_28910</name>
</gene>
<evidence type="ECO:0000256" key="3">
    <source>
        <dbReference type="ARBA" id="ARBA00022723"/>
    </source>
</evidence>
<keyword evidence="6 7" id="KW-0408">Iron</keyword>
<dbReference type="InterPro" id="IPR038297">
    <property type="entry name" value="CcmH/CycL/NrfF/Ccl2_sf"/>
</dbReference>
<evidence type="ECO:0000256" key="4">
    <source>
        <dbReference type="ARBA" id="ARBA00022729"/>
    </source>
</evidence>
<dbReference type="EMBL" id="BNAP01000014">
    <property type="protein sequence ID" value="GHG95291.1"/>
    <property type="molecule type" value="Genomic_DNA"/>
</dbReference>
<proteinExistence type="inferred from homology"/>
<keyword evidence="5" id="KW-0201">Cytochrome c-type biogenesis</keyword>
<feature type="chain" id="PRO_5035338082" description="Cytochrome c-type biogenesis protein" evidence="7">
    <location>
        <begin position="24"/>
        <end position="159"/>
    </location>
</feature>
<feature type="signal peptide" evidence="7">
    <location>
        <begin position="1"/>
        <end position="23"/>
    </location>
</feature>
<keyword evidence="3 7" id="KW-0479">Metal-binding</keyword>
<comment type="similarity">
    <text evidence="1 7">Belongs to the CcmH/CycL/Ccl2/NrfF family.</text>
</comment>
<dbReference type="PANTHER" id="PTHR47870">
    <property type="entry name" value="CYTOCHROME C-TYPE BIOGENESIS PROTEIN CCMH"/>
    <property type="match status" value="1"/>
</dbReference>
<sequence length="159" mass="17608">MSQAMIRAGLTALLLAVAAPSLAVLPDEMLADPKLEARAREISKGLRCLVCRNENIDESNADLARDLRLLVRERLSAGDSDRQVVDYVVDRYGEYVLLSPTTKGANWLLWAAGPLMLLMGGGLAWVYLRGRARAPHPQDAALTEEEQERLRRILDQQDG</sequence>
<name>A0A8J3HAF3_9RHOB</name>
<evidence type="ECO:0000259" key="8">
    <source>
        <dbReference type="Pfam" id="PF03918"/>
    </source>
</evidence>
<reference evidence="9" key="2">
    <citation type="submission" date="2020-09" db="EMBL/GenBank/DDBJ databases">
        <authorList>
            <person name="Sun Q."/>
            <person name="Zhou Y."/>
        </authorList>
    </citation>
    <scope>NUCLEOTIDE SEQUENCE</scope>
    <source>
        <strain evidence="9">CGMCC 1.7081</strain>
    </source>
</reference>
<organism evidence="9 10">
    <name type="scientific">Pseudodonghicola xiamenensis</name>
    <dbReference type="NCBI Taxonomy" id="337702"/>
    <lineage>
        <taxon>Bacteria</taxon>
        <taxon>Pseudomonadati</taxon>
        <taxon>Pseudomonadota</taxon>
        <taxon>Alphaproteobacteria</taxon>
        <taxon>Rhodobacterales</taxon>
        <taxon>Paracoccaceae</taxon>
        <taxon>Pseudodonghicola</taxon>
    </lineage>
</organism>
<feature type="transmembrane region" description="Helical" evidence="7">
    <location>
        <begin position="107"/>
        <end position="128"/>
    </location>
</feature>
<keyword evidence="10" id="KW-1185">Reference proteome</keyword>
<accession>A0A8J3HAF3</accession>
<evidence type="ECO:0000313" key="10">
    <source>
        <dbReference type="Proteomes" id="UP000611500"/>
    </source>
</evidence>
<evidence type="ECO:0000256" key="7">
    <source>
        <dbReference type="RuleBase" id="RU364112"/>
    </source>
</evidence>
<dbReference type="GO" id="GO:0046872">
    <property type="term" value="F:metal ion binding"/>
    <property type="evidence" value="ECO:0007669"/>
    <property type="project" value="UniProtKB-KW"/>
</dbReference>
<dbReference type="Gene3D" id="1.10.8.640">
    <property type="entry name" value="Cytochrome C biogenesis protein"/>
    <property type="match status" value="1"/>
</dbReference>
<evidence type="ECO:0000256" key="1">
    <source>
        <dbReference type="ARBA" id="ARBA00010342"/>
    </source>
</evidence>
<comment type="function">
    <text evidence="7">Possible subunit of a heme lyase.</text>
</comment>
<dbReference type="GO" id="GO:0005886">
    <property type="term" value="C:plasma membrane"/>
    <property type="evidence" value="ECO:0007669"/>
    <property type="project" value="TreeGrafter"/>
</dbReference>
<dbReference type="RefSeq" id="WP_028094183.1">
    <property type="nucleotide sequence ID" value="NZ_BNAP01000014.1"/>
</dbReference>
<dbReference type="Pfam" id="PF03918">
    <property type="entry name" value="CcmH"/>
    <property type="match status" value="1"/>
</dbReference>
<comment type="caution">
    <text evidence="9">The sequence shown here is derived from an EMBL/GenBank/DDBJ whole genome shotgun (WGS) entry which is preliminary data.</text>
</comment>
<evidence type="ECO:0000313" key="9">
    <source>
        <dbReference type="EMBL" id="GHG95291.1"/>
    </source>
</evidence>
<reference evidence="9" key="1">
    <citation type="journal article" date="2014" name="Int. J. Syst. Evol. Microbiol.">
        <title>Complete genome sequence of Corynebacterium casei LMG S-19264T (=DSM 44701T), isolated from a smear-ripened cheese.</title>
        <authorList>
            <consortium name="US DOE Joint Genome Institute (JGI-PGF)"/>
            <person name="Walter F."/>
            <person name="Albersmeier A."/>
            <person name="Kalinowski J."/>
            <person name="Ruckert C."/>
        </authorList>
    </citation>
    <scope>NUCLEOTIDE SEQUENCE</scope>
    <source>
        <strain evidence="9">CGMCC 1.7081</strain>
    </source>
</reference>
<dbReference type="InterPro" id="IPR005616">
    <property type="entry name" value="CcmH/CycL/Ccl2/NrfF_N"/>
</dbReference>
<evidence type="ECO:0000256" key="5">
    <source>
        <dbReference type="ARBA" id="ARBA00022748"/>
    </source>
</evidence>
<dbReference type="InterPro" id="IPR051263">
    <property type="entry name" value="C-type_cytochrome_biogenesis"/>
</dbReference>
<dbReference type="GO" id="GO:0017004">
    <property type="term" value="P:cytochrome complex assembly"/>
    <property type="evidence" value="ECO:0007669"/>
    <property type="project" value="UniProtKB-KW"/>
</dbReference>
<feature type="domain" description="CcmH/CycL/Ccl2/NrfF N-terminal" evidence="8">
    <location>
        <begin position="12"/>
        <end position="154"/>
    </location>
</feature>
<keyword evidence="4 7" id="KW-0732">Signal</keyword>
<dbReference type="AlphaFoldDB" id="A0A8J3HAF3"/>
<dbReference type="PANTHER" id="PTHR47870:SF1">
    <property type="entry name" value="CYTOCHROME C-TYPE BIOGENESIS PROTEIN CCMH"/>
    <property type="match status" value="1"/>
</dbReference>
<keyword evidence="7" id="KW-0472">Membrane</keyword>
<dbReference type="CDD" id="cd16378">
    <property type="entry name" value="CcmH_N"/>
    <property type="match status" value="1"/>
</dbReference>